<sequence>MAAFKQGSKAALPTKARGGEGRNKKNSQLTVNKSNSRLNMRQKRKMASLMSICSDDVTKLELPFQDQASFCTVGNTLIHLVKCSTEWGNKHTSNDNCDVCKAERKAIIDEIKQKISDRLNSHLKAANQNEKLGDSDETKLEQDPVTVMVDPVTPSIHDTTEVQQPKTKDVTFTGAKSSTLQPHISGMKSKAGLYQGGNSRAKGGRYTPSVTNINKHKSTLLAARKSQLSAKSSMASVSSQDSLNGKLISYTEWDKIKEQTLEALYEANPDIDKLYGMYVQIRKVRMNSPEMSNTCNESQALLDNTVSQLYQTMTDPCRENMQLNKVQDTEMSVLTVSILLTLQCILW</sequence>
<feature type="compositionally biased region" description="Polar residues" evidence="1">
    <location>
        <begin position="26"/>
        <end position="37"/>
    </location>
</feature>
<name>A0A7J7KLL0_BUGNE</name>
<protein>
    <submittedName>
        <fullName evidence="2">Uncharacterized protein</fullName>
    </submittedName>
</protein>
<feature type="region of interest" description="Disordered" evidence="1">
    <location>
        <begin position="159"/>
        <end position="183"/>
    </location>
</feature>
<dbReference type="Proteomes" id="UP000593567">
    <property type="component" value="Unassembled WGS sequence"/>
</dbReference>
<keyword evidence="3" id="KW-1185">Reference proteome</keyword>
<accession>A0A7J7KLL0</accession>
<dbReference type="EMBL" id="VXIV02000399">
    <property type="protein sequence ID" value="KAF6038546.1"/>
    <property type="molecule type" value="Genomic_DNA"/>
</dbReference>
<evidence type="ECO:0000313" key="2">
    <source>
        <dbReference type="EMBL" id="KAF6038546.1"/>
    </source>
</evidence>
<evidence type="ECO:0000256" key="1">
    <source>
        <dbReference type="SAM" id="MobiDB-lite"/>
    </source>
</evidence>
<organism evidence="2 3">
    <name type="scientific">Bugula neritina</name>
    <name type="common">Brown bryozoan</name>
    <name type="synonym">Sertularia neritina</name>
    <dbReference type="NCBI Taxonomy" id="10212"/>
    <lineage>
        <taxon>Eukaryota</taxon>
        <taxon>Metazoa</taxon>
        <taxon>Spiralia</taxon>
        <taxon>Lophotrochozoa</taxon>
        <taxon>Bryozoa</taxon>
        <taxon>Gymnolaemata</taxon>
        <taxon>Cheilostomatida</taxon>
        <taxon>Flustrina</taxon>
        <taxon>Buguloidea</taxon>
        <taxon>Bugulidae</taxon>
        <taxon>Bugula</taxon>
    </lineage>
</organism>
<gene>
    <name evidence="2" type="ORF">EB796_003143</name>
</gene>
<feature type="region of interest" description="Disordered" evidence="1">
    <location>
        <begin position="1"/>
        <end position="37"/>
    </location>
</feature>
<proteinExistence type="predicted"/>
<comment type="caution">
    <text evidence="2">The sequence shown here is derived from an EMBL/GenBank/DDBJ whole genome shotgun (WGS) entry which is preliminary data.</text>
</comment>
<evidence type="ECO:0000313" key="3">
    <source>
        <dbReference type="Proteomes" id="UP000593567"/>
    </source>
</evidence>
<reference evidence="2" key="1">
    <citation type="submission" date="2020-06" db="EMBL/GenBank/DDBJ databases">
        <title>Draft genome of Bugula neritina, a colonial animal packing powerful symbionts and potential medicines.</title>
        <authorList>
            <person name="Rayko M."/>
        </authorList>
    </citation>
    <scope>NUCLEOTIDE SEQUENCE [LARGE SCALE GENOMIC DNA]</scope>
    <source>
        <strain evidence="2">Kwan_BN1</strain>
    </source>
</reference>
<dbReference type="AlphaFoldDB" id="A0A7J7KLL0"/>